<reference evidence="1" key="1">
    <citation type="submission" date="2022-02" db="EMBL/GenBank/DDBJ databases">
        <title>Plant Genome Project.</title>
        <authorList>
            <person name="Zhang R.-G."/>
        </authorList>
    </citation>
    <scope>NUCLEOTIDE SEQUENCE</scope>
    <source>
        <strain evidence="1">AT1</strain>
    </source>
</reference>
<dbReference type="EMBL" id="CM046391">
    <property type="protein sequence ID" value="KAI8558992.1"/>
    <property type="molecule type" value="Genomic_DNA"/>
</dbReference>
<gene>
    <name evidence="1" type="ORF">RHMOL_Rhmol04G0139400</name>
</gene>
<evidence type="ECO:0000313" key="1">
    <source>
        <dbReference type="EMBL" id="KAI8558992.1"/>
    </source>
</evidence>
<dbReference type="Proteomes" id="UP001062846">
    <property type="component" value="Chromosome 4"/>
</dbReference>
<comment type="caution">
    <text evidence="1">The sequence shown here is derived from an EMBL/GenBank/DDBJ whole genome shotgun (WGS) entry which is preliminary data.</text>
</comment>
<organism evidence="1 2">
    <name type="scientific">Rhododendron molle</name>
    <name type="common">Chinese azalea</name>
    <name type="synonym">Azalea mollis</name>
    <dbReference type="NCBI Taxonomy" id="49168"/>
    <lineage>
        <taxon>Eukaryota</taxon>
        <taxon>Viridiplantae</taxon>
        <taxon>Streptophyta</taxon>
        <taxon>Embryophyta</taxon>
        <taxon>Tracheophyta</taxon>
        <taxon>Spermatophyta</taxon>
        <taxon>Magnoliopsida</taxon>
        <taxon>eudicotyledons</taxon>
        <taxon>Gunneridae</taxon>
        <taxon>Pentapetalae</taxon>
        <taxon>asterids</taxon>
        <taxon>Ericales</taxon>
        <taxon>Ericaceae</taxon>
        <taxon>Ericoideae</taxon>
        <taxon>Rhodoreae</taxon>
        <taxon>Rhododendron</taxon>
    </lineage>
</organism>
<sequence length="152" mass="17252">MNAVSEFFEKSIKALDICNATRDGIQKIRLWQKHLEFVLCALNSRQRTVGKGQSCQAREDLTDLAFVMLDEKETDNGCHDPDKGSRTPNALTILWQYSRGSPLLLIHDRFMDKSKKHERRNSNGLLKEILSDGDMHSSDDRLGALRDGVHAI</sequence>
<keyword evidence="2" id="KW-1185">Reference proteome</keyword>
<proteinExistence type="predicted"/>
<evidence type="ECO:0000313" key="2">
    <source>
        <dbReference type="Proteomes" id="UP001062846"/>
    </source>
</evidence>
<protein>
    <submittedName>
        <fullName evidence="1">Uncharacterized protein</fullName>
    </submittedName>
</protein>
<accession>A0ACC0P203</accession>
<name>A0ACC0P203_RHOML</name>